<proteinExistence type="predicted"/>
<dbReference type="EMBL" id="AP019860">
    <property type="protein sequence ID" value="BBM84418.1"/>
    <property type="molecule type" value="Genomic_DNA"/>
</dbReference>
<organism evidence="1 2">
    <name type="scientific">Uabimicrobium amorphum</name>
    <dbReference type="NCBI Taxonomy" id="2596890"/>
    <lineage>
        <taxon>Bacteria</taxon>
        <taxon>Pseudomonadati</taxon>
        <taxon>Planctomycetota</taxon>
        <taxon>Candidatus Uabimicrobiia</taxon>
        <taxon>Candidatus Uabimicrobiales</taxon>
        <taxon>Candidatus Uabimicrobiaceae</taxon>
        <taxon>Candidatus Uabimicrobium</taxon>
    </lineage>
</organism>
<accession>A0A5S9IM47</accession>
<dbReference type="Proteomes" id="UP000326354">
    <property type="component" value="Chromosome"/>
</dbReference>
<sequence length="51" mass="6116">MLSELSKLLLLWLKKKRCDVCWKKGKLYIHGQGKFCKDCIAHNMKYEMEAR</sequence>
<dbReference type="RefSeq" id="WP_173013311.1">
    <property type="nucleotide sequence ID" value="NZ_AP019860.1"/>
</dbReference>
<evidence type="ECO:0000313" key="1">
    <source>
        <dbReference type="EMBL" id="BBM84418.1"/>
    </source>
</evidence>
<keyword evidence="2" id="KW-1185">Reference proteome</keyword>
<gene>
    <name evidence="1" type="ORF">UABAM_02778</name>
</gene>
<dbReference type="KEGG" id="uam:UABAM_02778"/>
<dbReference type="AlphaFoldDB" id="A0A5S9IM47"/>
<protein>
    <submittedName>
        <fullName evidence="1">Uncharacterized protein</fullName>
    </submittedName>
</protein>
<reference evidence="1 2" key="1">
    <citation type="submission" date="2019-08" db="EMBL/GenBank/DDBJ databases">
        <title>Complete genome sequence of Candidatus Uab amorphum.</title>
        <authorList>
            <person name="Shiratori T."/>
            <person name="Suzuki S."/>
            <person name="Kakizawa Y."/>
            <person name="Ishida K."/>
        </authorList>
    </citation>
    <scope>NUCLEOTIDE SEQUENCE [LARGE SCALE GENOMIC DNA]</scope>
    <source>
        <strain evidence="1 2">SRT547</strain>
    </source>
</reference>
<evidence type="ECO:0000313" key="2">
    <source>
        <dbReference type="Proteomes" id="UP000326354"/>
    </source>
</evidence>
<name>A0A5S9IM47_UABAM</name>